<reference evidence="1 2" key="1">
    <citation type="submission" date="2024-06" db="EMBL/GenBank/DDBJ databases">
        <title>The Natural Products Discovery Center: Release of the First 8490 Sequenced Strains for Exploring Actinobacteria Biosynthetic Diversity.</title>
        <authorList>
            <person name="Kalkreuter E."/>
            <person name="Kautsar S.A."/>
            <person name="Yang D."/>
            <person name="Bader C.D."/>
            <person name="Teijaro C.N."/>
            <person name="Fluegel L."/>
            <person name="Davis C.M."/>
            <person name="Simpson J.R."/>
            <person name="Lauterbach L."/>
            <person name="Steele A.D."/>
            <person name="Gui C."/>
            <person name="Meng S."/>
            <person name="Li G."/>
            <person name="Viehrig K."/>
            <person name="Ye F."/>
            <person name="Su P."/>
            <person name="Kiefer A.F."/>
            <person name="Nichols A."/>
            <person name="Cepeda A.J."/>
            <person name="Yan W."/>
            <person name="Fan B."/>
            <person name="Jiang Y."/>
            <person name="Adhikari A."/>
            <person name="Zheng C.-J."/>
            <person name="Schuster L."/>
            <person name="Cowan T.M."/>
            <person name="Smanski M.J."/>
            <person name="Chevrette M.G."/>
            <person name="De Carvalho L.P.S."/>
            <person name="Shen B."/>
        </authorList>
    </citation>
    <scope>NUCLEOTIDE SEQUENCE [LARGE SCALE GENOMIC DNA]</scope>
    <source>
        <strain evidence="1 2">NPDC053791</strain>
    </source>
</reference>
<accession>A0ABV3IN81</accession>
<keyword evidence="2" id="KW-1185">Reference proteome</keyword>
<protein>
    <submittedName>
        <fullName evidence="1">TnsA-like heteromeric transposase endonuclease subunit</fullName>
    </submittedName>
</protein>
<dbReference type="Proteomes" id="UP001552479">
    <property type="component" value="Unassembled WGS sequence"/>
</dbReference>
<dbReference type="EMBL" id="JBFASG010000001">
    <property type="protein sequence ID" value="MEV4921629.1"/>
    <property type="molecule type" value="Genomic_DNA"/>
</dbReference>
<sequence>MTTVFRPRSRRSVVSAGRERLTITYLDPATNEARTCGLDQAAGAPVERCLPIRRIPSYIGQKHTPGWFYSATTGTLLGFESHLESQWLTLFDHEHDVVGIATQALIIDGVGVGEVWAHTPDIFCRLADGTARLVDVKNPRRLGDDDVQQQADRTRAFCHELGWDYRLVGAVPAQRYTNTAWLRGYRRPLHAGVDLVPRLLALAASPLPIGELLSFIDAPEIALPVVFHLLWHHQLACDLDRPLTLSTLVTTTEETQP</sequence>
<comment type="caution">
    <text evidence="1">The sequence shown here is derived from an EMBL/GenBank/DDBJ whole genome shotgun (WGS) entry which is preliminary data.</text>
</comment>
<gene>
    <name evidence="1" type="ORF">AB0L03_02040</name>
</gene>
<dbReference type="InterPro" id="IPR048000">
    <property type="entry name" value="TnsA-like"/>
</dbReference>
<evidence type="ECO:0000313" key="2">
    <source>
        <dbReference type="Proteomes" id="UP001552479"/>
    </source>
</evidence>
<dbReference type="RefSeq" id="WP_366086483.1">
    <property type="nucleotide sequence ID" value="NZ_JBFASG010000001.1"/>
</dbReference>
<name>A0ABV3IN81_9ACTN</name>
<organism evidence="1 2">
    <name type="scientific">Streptomyces roseoverticillatus</name>
    <dbReference type="NCBI Taxonomy" id="66429"/>
    <lineage>
        <taxon>Bacteria</taxon>
        <taxon>Bacillati</taxon>
        <taxon>Actinomycetota</taxon>
        <taxon>Actinomycetes</taxon>
        <taxon>Kitasatosporales</taxon>
        <taxon>Streptomycetaceae</taxon>
        <taxon>Streptomyces</taxon>
    </lineage>
</organism>
<proteinExistence type="predicted"/>
<dbReference type="NCBIfam" id="NF033179">
    <property type="entry name" value="TnsA_like_Actin"/>
    <property type="match status" value="1"/>
</dbReference>
<evidence type="ECO:0000313" key="1">
    <source>
        <dbReference type="EMBL" id="MEV4921629.1"/>
    </source>
</evidence>